<gene>
    <name evidence="1" type="ORF">CBM2586_A50440</name>
</gene>
<proteinExistence type="predicted"/>
<protein>
    <submittedName>
        <fullName evidence="1">Uncharacterized protein</fullName>
    </submittedName>
</protein>
<name>A0A375C427_9BURK</name>
<evidence type="ECO:0000313" key="1">
    <source>
        <dbReference type="EMBL" id="SOY62195.1"/>
    </source>
</evidence>
<dbReference type="AlphaFoldDB" id="A0A375C427"/>
<dbReference type="EMBL" id="OFSN01000010">
    <property type="protein sequence ID" value="SOY62195.1"/>
    <property type="molecule type" value="Genomic_DNA"/>
</dbReference>
<dbReference type="Proteomes" id="UP000257016">
    <property type="component" value="Unassembled WGS sequence"/>
</dbReference>
<reference evidence="1" key="1">
    <citation type="submission" date="2018-01" db="EMBL/GenBank/DDBJ databases">
        <authorList>
            <person name="Clerissi C."/>
        </authorList>
    </citation>
    <scope>NUCLEOTIDE SEQUENCE</scope>
    <source>
        <strain evidence="1">Cupriavidus taiwanensis LMG 19430</strain>
    </source>
</reference>
<accession>A0A375C427</accession>
<organism evidence="1">
    <name type="scientific">Cupriavidus taiwanensis</name>
    <dbReference type="NCBI Taxonomy" id="164546"/>
    <lineage>
        <taxon>Bacteria</taxon>
        <taxon>Pseudomonadati</taxon>
        <taxon>Pseudomonadota</taxon>
        <taxon>Betaproteobacteria</taxon>
        <taxon>Burkholderiales</taxon>
        <taxon>Burkholderiaceae</taxon>
        <taxon>Cupriavidus</taxon>
    </lineage>
</organism>
<sequence length="60" mass="6764">MQLYCKRAEILGVTNYFGANFIWVGEGKPEVAIRADGSFHQLSSFLRNLQLLFGNDSVIK</sequence>
<comment type="caution">
    <text evidence="1">The sequence shown here is derived from an EMBL/GenBank/DDBJ whole genome shotgun (WGS) entry which is preliminary data.</text>
</comment>